<gene>
    <name evidence="2" type="ORF">DES35_101292</name>
</gene>
<evidence type="ECO:0000256" key="1">
    <source>
        <dbReference type="ARBA" id="ARBA00022729"/>
    </source>
</evidence>
<dbReference type="CDD" id="cd16325">
    <property type="entry name" value="LolA"/>
    <property type="match status" value="1"/>
</dbReference>
<protein>
    <recommendedName>
        <fullName evidence="4">Outer membrane lipoprotein carrier protein LolA</fullName>
    </recommendedName>
</protein>
<dbReference type="Proteomes" id="UP000253517">
    <property type="component" value="Unassembled WGS sequence"/>
</dbReference>
<dbReference type="AlphaFoldDB" id="A0A369A781"/>
<dbReference type="SUPFAM" id="SSF89392">
    <property type="entry name" value="Prokaryotic lipoproteins and lipoprotein localization factors"/>
    <property type="match status" value="1"/>
</dbReference>
<accession>A0A369A781</accession>
<dbReference type="EMBL" id="QPJS01000001">
    <property type="protein sequence ID" value="RCX05013.1"/>
    <property type="molecule type" value="Genomic_DNA"/>
</dbReference>
<keyword evidence="1" id="KW-0732">Signal</keyword>
<evidence type="ECO:0008006" key="4">
    <source>
        <dbReference type="Google" id="ProtNLM"/>
    </source>
</evidence>
<evidence type="ECO:0000313" key="2">
    <source>
        <dbReference type="EMBL" id="RCX05013.1"/>
    </source>
</evidence>
<sequence length="211" mass="24035">MHKISFFPMLFTAVLLTAHGQTTHKEAKALLNVAVEKLQSGKLYTIEFEYQFENPKATPPVTQTEKGKLMLKGNKYHLFFMDMEQIYDGTKAYNILPDDKEIQVMEPDENDILSPSAILNQYREGHTYYLGGKVKINNITHEVVVIKPKASAEVDYIEVVINPKNHQLQSMTQRGRDGTTTTFKILRIAENTAGGTITFTKDKYKGYKIIQ</sequence>
<organism evidence="2 3">
    <name type="scientific">Schleiferia thermophila</name>
    <dbReference type="NCBI Taxonomy" id="884107"/>
    <lineage>
        <taxon>Bacteria</taxon>
        <taxon>Pseudomonadati</taxon>
        <taxon>Bacteroidota</taxon>
        <taxon>Flavobacteriia</taxon>
        <taxon>Flavobacteriales</taxon>
        <taxon>Schleiferiaceae</taxon>
        <taxon>Schleiferia</taxon>
    </lineage>
</organism>
<evidence type="ECO:0000313" key="3">
    <source>
        <dbReference type="Proteomes" id="UP000253517"/>
    </source>
</evidence>
<comment type="caution">
    <text evidence="2">The sequence shown here is derived from an EMBL/GenBank/DDBJ whole genome shotgun (WGS) entry which is preliminary data.</text>
</comment>
<keyword evidence="3" id="KW-1185">Reference proteome</keyword>
<dbReference type="InterPro" id="IPR004564">
    <property type="entry name" value="OM_lipoprot_carrier_LolA-like"/>
</dbReference>
<dbReference type="InterPro" id="IPR029046">
    <property type="entry name" value="LolA/LolB/LppX"/>
</dbReference>
<dbReference type="RefSeq" id="WP_037357914.1">
    <property type="nucleotide sequence ID" value="NZ_BHZF01000001.1"/>
</dbReference>
<name>A0A369A781_9FLAO</name>
<proteinExistence type="predicted"/>
<dbReference type="Gene3D" id="2.50.20.10">
    <property type="entry name" value="Lipoprotein localisation LolA/LolB/LppX"/>
    <property type="match status" value="1"/>
</dbReference>
<reference evidence="2 3" key="1">
    <citation type="submission" date="2018-07" db="EMBL/GenBank/DDBJ databases">
        <title>Genomic Encyclopedia of Type Strains, Phase IV (KMG-IV): sequencing the most valuable type-strain genomes for metagenomic binning, comparative biology and taxonomic classification.</title>
        <authorList>
            <person name="Goeker M."/>
        </authorList>
    </citation>
    <scope>NUCLEOTIDE SEQUENCE [LARGE SCALE GENOMIC DNA]</scope>
    <source>
        <strain evidence="2 3">DSM 21410</strain>
    </source>
</reference>